<accession>A0A167Q8K2</accession>
<comment type="caution">
    <text evidence="1">The sequence shown here is derived from an EMBL/GenBank/DDBJ whole genome shotgun (WGS) entry which is preliminary data.</text>
</comment>
<dbReference type="EMBL" id="AZHD01000014">
    <property type="protein sequence ID" value="OAA57403.1"/>
    <property type="molecule type" value="Genomic_DNA"/>
</dbReference>
<dbReference type="Proteomes" id="UP000076874">
    <property type="component" value="Unassembled WGS sequence"/>
</dbReference>
<keyword evidence="2" id="KW-1185">Reference proteome</keyword>
<dbReference type="AlphaFoldDB" id="A0A167Q8K2"/>
<evidence type="ECO:0000313" key="2">
    <source>
        <dbReference type="Proteomes" id="UP000076874"/>
    </source>
</evidence>
<name>A0A167Q8K2_9HYPO</name>
<evidence type="ECO:0000313" key="1">
    <source>
        <dbReference type="EMBL" id="OAA57403.1"/>
    </source>
</evidence>
<organism evidence="1 2">
    <name type="scientific">Niveomyces insectorum RCEF 264</name>
    <dbReference type="NCBI Taxonomy" id="1081102"/>
    <lineage>
        <taxon>Eukaryota</taxon>
        <taxon>Fungi</taxon>
        <taxon>Dikarya</taxon>
        <taxon>Ascomycota</taxon>
        <taxon>Pezizomycotina</taxon>
        <taxon>Sordariomycetes</taxon>
        <taxon>Hypocreomycetidae</taxon>
        <taxon>Hypocreales</taxon>
        <taxon>Cordycipitaceae</taxon>
        <taxon>Niveomyces</taxon>
    </lineage>
</organism>
<proteinExistence type="predicted"/>
<sequence>MSEEIKGPGILYVEARIARPDLMDEDTYMNWYDNDHIAEIVATSGVDSAFRYIRRGVDWPYLAMYEMRDVAFTQGDEFRRIRVHSDLLPGSKLIYDLADNNVRYYRLLQVYDPTKKGPGHTKTLISAQIELKDGYPVEDFDAWYRKEHLDQLSKAPGYLRTTRFKLVFSRSNAQSRALKGLPVTSNEPVPNPPTWLALHEFATEDVDLGQLKDLTDTAWTRKIEQNSERRDYPIYKIAKTHGKGEWFHAFP</sequence>
<protein>
    <submittedName>
        <fullName evidence="1">Dimeric alpha-beta barrel</fullName>
    </submittedName>
</protein>
<dbReference type="OrthoDB" id="2851338at2759"/>
<gene>
    <name evidence="1" type="ORF">SPI_07062</name>
</gene>
<reference evidence="1 2" key="1">
    <citation type="journal article" date="2016" name="Genome Biol. Evol.">
        <title>Divergent and convergent evolution of fungal pathogenicity.</title>
        <authorList>
            <person name="Shang Y."/>
            <person name="Xiao G."/>
            <person name="Zheng P."/>
            <person name="Cen K."/>
            <person name="Zhan S."/>
            <person name="Wang C."/>
        </authorList>
    </citation>
    <scope>NUCLEOTIDE SEQUENCE [LARGE SCALE GENOMIC DNA]</scope>
    <source>
        <strain evidence="1 2">RCEF 264</strain>
    </source>
</reference>